<feature type="region of interest" description="Disordered" evidence="1">
    <location>
        <begin position="243"/>
        <end position="264"/>
    </location>
</feature>
<evidence type="ECO:0000313" key="3">
    <source>
        <dbReference type="EMBL" id="GKV43368.1"/>
    </source>
</evidence>
<protein>
    <recommendedName>
        <fullName evidence="2">Apple domain-containing protein</fullName>
    </recommendedName>
</protein>
<organism evidence="3 4">
    <name type="scientific">Rubroshorea leprosula</name>
    <dbReference type="NCBI Taxonomy" id="152421"/>
    <lineage>
        <taxon>Eukaryota</taxon>
        <taxon>Viridiplantae</taxon>
        <taxon>Streptophyta</taxon>
        <taxon>Embryophyta</taxon>
        <taxon>Tracheophyta</taxon>
        <taxon>Spermatophyta</taxon>
        <taxon>Magnoliopsida</taxon>
        <taxon>eudicotyledons</taxon>
        <taxon>Gunneridae</taxon>
        <taxon>Pentapetalae</taxon>
        <taxon>rosids</taxon>
        <taxon>malvids</taxon>
        <taxon>Malvales</taxon>
        <taxon>Dipterocarpaceae</taxon>
        <taxon>Rubroshorea</taxon>
    </lineage>
</organism>
<dbReference type="Proteomes" id="UP001054252">
    <property type="component" value="Unassembled WGS sequence"/>
</dbReference>
<dbReference type="Pfam" id="PF08276">
    <property type="entry name" value="PAN_2"/>
    <property type="match status" value="1"/>
</dbReference>
<sequence length="408" mass="46327">MSSAGFRFDQKDLTVEDCKVKCLLNCSCFAYAAISYANQTGCEIWISRAIFKRTLNRLGIYILPSKGLWCSKLPTSGIRAIGRAPGYCGEMQIDTMKYSIELFDGENDFALWKSTMKDVLTCQGLDVTLEETKRPSLLRRRIAIGMELYQVKMAEGINNHKHLSDFNMMVTQVVNARDIFEEEEKALLLLASIPKSYKSLVQSILAGKTTLVMKDVTTMLLENDKFPGEDDGAIQNNALVMERSRGRSNGHGGRGNQERSKSRPKKDYGEVECFYCGELGYKQYKCMKFKENFSNMKILMKSQETKGEGEANIVEENVVELLVCKDCDLEGELDKIIVAIGDKVNTEGIRDVHLNVRNGRAKILKNREWSKVYNGGRLVLHGRKNRHNIYVLEQHLKRGLNKTIRKMV</sequence>
<dbReference type="SUPFAM" id="SSF57756">
    <property type="entry name" value="Retrovirus zinc finger-like domains"/>
    <property type="match status" value="1"/>
</dbReference>
<proteinExistence type="predicted"/>
<feature type="domain" description="Apple" evidence="2">
    <location>
        <begin position="9"/>
        <end position="47"/>
    </location>
</feature>
<evidence type="ECO:0000259" key="2">
    <source>
        <dbReference type="Pfam" id="PF08276"/>
    </source>
</evidence>
<dbReference type="GO" id="GO:0003676">
    <property type="term" value="F:nucleic acid binding"/>
    <property type="evidence" value="ECO:0007669"/>
    <property type="project" value="InterPro"/>
</dbReference>
<evidence type="ECO:0000256" key="1">
    <source>
        <dbReference type="SAM" id="MobiDB-lite"/>
    </source>
</evidence>
<evidence type="ECO:0000313" key="4">
    <source>
        <dbReference type="Proteomes" id="UP001054252"/>
    </source>
</evidence>
<gene>
    <name evidence="3" type="ORF">SLEP1_g50668</name>
</gene>
<dbReference type="EMBL" id="BPVZ01000168">
    <property type="protein sequence ID" value="GKV43368.1"/>
    <property type="molecule type" value="Genomic_DNA"/>
</dbReference>
<comment type="caution">
    <text evidence="3">The sequence shown here is derived from an EMBL/GenBank/DDBJ whole genome shotgun (WGS) entry which is preliminary data.</text>
</comment>
<dbReference type="AlphaFoldDB" id="A0AAV5M362"/>
<dbReference type="InterPro" id="IPR003609">
    <property type="entry name" value="Pan_app"/>
</dbReference>
<dbReference type="InterPro" id="IPR036875">
    <property type="entry name" value="Znf_CCHC_sf"/>
</dbReference>
<keyword evidence="4" id="KW-1185">Reference proteome</keyword>
<accession>A0AAV5M362</accession>
<dbReference type="GO" id="GO:0008270">
    <property type="term" value="F:zinc ion binding"/>
    <property type="evidence" value="ECO:0007669"/>
    <property type="project" value="InterPro"/>
</dbReference>
<dbReference type="Pfam" id="PF14223">
    <property type="entry name" value="Retrotran_gag_2"/>
    <property type="match status" value="1"/>
</dbReference>
<reference evidence="3 4" key="1">
    <citation type="journal article" date="2021" name="Commun. Biol.">
        <title>The genome of Shorea leprosula (Dipterocarpaceae) highlights the ecological relevance of drought in aseasonal tropical rainforests.</title>
        <authorList>
            <person name="Ng K.K.S."/>
            <person name="Kobayashi M.J."/>
            <person name="Fawcett J.A."/>
            <person name="Hatakeyama M."/>
            <person name="Paape T."/>
            <person name="Ng C.H."/>
            <person name="Ang C.C."/>
            <person name="Tnah L.H."/>
            <person name="Lee C.T."/>
            <person name="Nishiyama T."/>
            <person name="Sese J."/>
            <person name="O'Brien M.J."/>
            <person name="Copetti D."/>
            <person name="Mohd Noor M.I."/>
            <person name="Ong R.C."/>
            <person name="Putra M."/>
            <person name="Sireger I.Z."/>
            <person name="Indrioko S."/>
            <person name="Kosugi Y."/>
            <person name="Izuno A."/>
            <person name="Isagi Y."/>
            <person name="Lee S.L."/>
            <person name="Shimizu K.K."/>
        </authorList>
    </citation>
    <scope>NUCLEOTIDE SEQUENCE [LARGE SCALE GENOMIC DNA]</scope>
    <source>
        <strain evidence="3">214</strain>
    </source>
</reference>
<name>A0AAV5M362_9ROSI</name>